<dbReference type="SUPFAM" id="SSF47616">
    <property type="entry name" value="GST C-terminal domain-like"/>
    <property type="match status" value="1"/>
</dbReference>
<dbReference type="EMBL" id="OV696687">
    <property type="protein sequence ID" value="CAH1252679.1"/>
    <property type="molecule type" value="Genomic_DNA"/>
</dbReference>
<dbReference type="InterPro" id="IPR050931">
    <property type="entry name" value="Mito_Protein_Transport_Metaxin"/>
</dbReference>
<accession>A0A8J9ZFE5</accession>
<dbReference type="SFLD" id="SFLDS00019">
    <property type="entry name" value="Glutathione_Transferase_(cytos"/>
    <property type="match status" value="1"/>
</dbReference>
<evidence type="ECO:0000256" key="1">
    <source>
        <dbReference type="ARBA" id="ARBA00006475"/>
    </source>
</evidence>
<evidence type="ECO:0000259" key="3">
    <source>
        <dbReference type="Pfam" id="PF17171"/>
    </source>
</evidence>
<dbReference type="InterPro" id="IPR033468">
    <property type="entry name" value="Metaxin_GST"/>
</dbReference>
<dbReference type="InterPro" id="IPR012336">
    <property type="entry name" value="Thioredoxin-like_fold"/>
</dbReference>
<dbReference type="InterPro" id="IPR036249">
    <property type="entry name" value="Thioredoxin-like_sf"/>
</dbReference>
<dbReference type="Gene3D" id="1.20.1050.10">
    <property type="match status" value="1"/>
</dbReference>
<feature type="transmembrane region" description="Helical" evidence="2">
    <location>
        <begin position="35"/>
        <end position="57"/>
    </location>
</feature>
<sequence>MSGSLGDVQGSLAALYENLQTLVLLLFTDPTQLSYGQAFVLVGVSVLLVATVVWTFFGRQNGTMVFINAVLRTFGTGQTKTGAGFTPGKVYVYGPPSVKAIPSLFPFSMKLETYLRMADIPYQPVHVWSTQGPKVCAYTSCNGKIPWIEYNGEAMGDSGLILEFLNKEKDVDLNQSLSEADKAVSRAFTKMVEESTYWGLVQSRYMDNYGKLHDLFELPWTVMFLVRSVGQREIRQMMRGHGIGRHSKEEIEGIMEKDLKAISSFLGAKPYLMGDEPTEVDAAVFGQLSEIVWTAPDSYLHRIVTVDYPNLLVYCNRIKDRYWSDWDQLTKKSKKDK</sequence>
<dbReference type="Gene3D" id="3.40.30.10">
    <property type="entry name" value="Glutaredoxin"/>
    <property type="match status" value="1"/>
</dbReference>
<dbReference type="Pfam" id="PF17172">
    <property type="entry name" value="GST_N_4"/>
    <property type="match status" value="1"/>
</dbReference>
<evidence type="ECO:0000256" key="2">
    <source>
        <dbReference type="SAM" id="Phobius"/>
    </source>
</evidence>
<keyword evidence="6" id="KW-1185">Reference proteome</keyword>
<keyword evidence="2" id="KW-0472">Membrane</keyword>
<dbReference type="SUPFAM" id="SSF52833">
    <property type="entry name" value="Thioredoxin-like"/>
    <property type="match status" value="1"/>
</dbReference>
<feature type="domain" description="Metaxin glutathione S-transferase" evidence="3">
    <location>
        <begin position="256"/>
        <end position="318"/>
    </location>
</feature>
<name>A0A8J9ZFE5_BRALA</name>
<dbReference type="SFLD" id="SFLDG01200">
    <property type="entry name" value="SUF1.1"/>
    <property type="match status" value="1"/>
</dbReference>
<feature type="domain" description="Thioredoxin-like fold" evidence="4">
    <location>
        <begin position="106"/>
        <end position="208"/>
    </location>
</feature>
<dbReference type="CDD" id="cd03193">
    <property type="entry name" value="GST_C_Metaxin"/>
    <property type="match status" value="1"/>
</dbReference>
<evidence type="ECO:0000259" key="4">
    <source>
        <dbReference type="Pfam" id="PF17172"/>
    </source>
</evidence>
<protein>
    <submittedName>
        <fullName evidence="5">FAXC protein</fullName>
    </submittedName>
</protein>
<evidence type="ECO:0000313" key="6">
    <source>
        <dbReference type="Proteomes" id="UP000838412"/>
    </source>
</evidence>
<comment type="similarity">
    <text evidence="1">Belongs to the FAX family.</text>
</comment>
<keyword evidence="2" id="KW-0812">Transmembrane</keyword>
<dbReference type="PANTHER" id="PTHR12289:SF41">
    <property type="entry name" value="FAILED AXON CONNECTIONS-RELATED"/>
    <property type="match status" value="1"/>
</dbReference>
<dbReference type="InterPro" id="IPR026928">
    <property type="entry name" value="FAX/IsoI-like"/>
</dbReference>
<dbReference type="SFLD" id="SFLDG01180">
    <property type="entry name" value="SUF1"/>
    <property type="match status" value="1"/>
</dbReference>
<dbReference type="InterPro" id="IPR040079">
    <property type="entry name" value="Glutathione_S-Trfase"/>
</dbReference>
<dbReference type="AlphaFoldDB" id="A0A8J9ZFE5"/>
<proteinExistence type="inferred from homology"/>
<organism evidence="5 6">
    <name type="scientific">Branchiostoma lanceolatum</name>
    <name type="common">Common lancelet</name>
    <name type="synonym">Amphioxus lanceolatum</name>
    <dbReference type="NCBI Taxonomy" id="7740"/>
    <lineage>
        <taxon>Eukaryota</taxon>
        <taxon>Metazoa</taxon>
        <taxon>Chordata</taxon>
        <taxon>Cephalochordata</taxon>
        <taxon>Leptocardii</taxon>
        <taxon>Amphioxiformes</taxon>
        <taxon>Branchiostomatidae</taxon>
        <taxon>Branchiostoma</taxon>
    </lineage>
</organism>
<dbReference type="Proteomes" id="UP000838412">
    <property type="component" value="Chromosome 2"/>
</dbReference>
<gene>
    <name evidence="5" type="primary">FAXC</name>
    <name evidence="5" type="ORF">BLAG_LOCUS12692</name>
</gene>
<dbReference type="InterPro" id="IPR036282">
    <property type="entry name" value="Glutathione-S-Trfase_C_sf"/>
</dbReference>
<dbReference type="Pfam" id="PF17171">
    <property type="entry name" value="GST_C_6"/>
    <property type="match status" value="1"/>
</dbReference>
<dbReference type="OrthoDB" id="5809458at2759"/>
<evidence type="ECO:0000313" key="5">
    <source>
        <dbReference type="EMBL" id="CAH1252679.1"/>
    </source>
</evidence>
<reference evidence="5" key="1">
    <citation type="submission" date="2022-01" db="EMBL/GenBank/DDBJ databases">
        <authorList>
            <person name="Braso-Vives M."/>
        </authorList>
    </citation>
    <scope>NUCLEOTIDE SEQUENCE</scope>
</reference>
<dbReference type="PANTHER" id="PTHR12289">
    <property type="entry name" value="METAXIN RELATED"/>
    <property type="match status" value="1"/>
</dbReference>
<keyword evidence="2" id="KW-1133">Transmembrane helix</keyword>
<dbReference type="GO" id="GO:0005737">
    <property type="term" value="C:cytoplasm"/>
    <property type="evidence" value="ECO:0007669"/>
    <property type="project" value="TreeGrafter"/>
</dbReference>